<dbReference type="AlphaFoldDB" id="A0A940DE39"/>
<gene>
    <name evidence="6" type="ORF">IAC77_00110</name>
</gene>
<comment type="cofactor">
    <cofactor evidence="1">
        <name>[4Fe-4S] cluster</name>
        <dbReference type="ChEBI" id="CHEBI:49883"/>
    </cofactor>
</comment>
<keyword evidence="4" id="KW-0408">Iron</keyword>
<dbReference type="Proteomes" id="UP000721442">
    <property type="component" value="Unassembled WGS sequence"/>
</dbReference>
<dbReference type="SUPFAM" id="SSF102114">
    <property type="entry name" value="Radical SAM enzymes"/>
    <property type="match status" value="1"/>
</dbReference>
<evidence type="ECO:0000256" key="4">
    <source>
        <dbReference type="ARBA" id="ARBA00023004"/>
    </source>
</evidence>
<evidence type="ECO:0000256" key="1">
    <source>
        <dbReference type="ARBA" id="ARBA00001966"/>
    </source>
</evidence>
<dbReference type="InterPro" id="IPR007197">
    <property type="entry name" value="rSAM"/>
</dbReference>
<sequence>MKLEQIYCDFMDKILPVGGIVRHLPYALVFKTTHWCMYNCAHCCENAGTFQPRKLMPAQTIKNYIAQAMADTGFSDNVVFTGGEIMSAYHFGDTSYVPDLLTFCLKHNVGTDIKTNASWVNTSFAPRVFDDLTDVIRGGDPYQLQISLSLDRYHSRSVQNCAKFIHELSKRPRTQAIIQLSSFEQDVPMFDDLLRALKRNGTRVDRAVVISDGKAYKKIIAGRNLILNMSTGTLFDGGRAKNLPDAEPTVAPQFSFMTRDYNVLVAFDSFGRVTLGENSGRKINTKWCDNTGRPRPLADIRKSLVASAQFEDIRYRILNRKRFIKSM</sequence>
<dbReference type="GO" id="GO:0003824">
    <property type="term" value="F:catalytic activity"/>
    <property type="evidence" value="ECO:0007669"/>
    <property type="project" value="InterPro"/>
</dbReference>
<reference evidence="6" key="2">
    <citation type="journal article" date="2021" name="PeerJ">
        <title>Extensive microbial diversity within the chicken gut microbiome revealed by metagenomics and culture.</title>
        <authorList>
            <person name="Gilroy R."/>
            <person name="Ravi A."/>
            <person name="Getino M."/>
            <person name="Pursley I."/>
            <person name="Horton D.L."/>
            <person name="Alikhan N.F."/>
            <person name="Baker D."/>
            <person name="Gharbi K."/>
            <person name="Hall N."/>
            <person name="Watson M."/>
            <person name="Adriaenssens E.M."/>
            <person name="Foster-Nyarko E."/>
            <person name="Jarju S."/>
            <person name="Secka A."/>
            <person name="Antonio M."/>
            <person name="Oren A."/>
            <person name="Chaudhuri R.R."/>
            <person name="La Ragione R."/>
            <person name="Hildebrand F."/>
            <person name="Pallen M.J."/>
        </authorList>
    </citation>
    <scope>NUCLEOTIDE SEQUENCE</scope>
    <source>
        <strain evidence="6">B1-16210</strain>
    </source>
</reference>
<dbReference type="GO" id="GO:0051536">
    <property type="term" value="F:iron-sulfur cluster binding"/>
    <property type="evidence" value="ECO:0007669"/>
    <property type="project" value="UniProtKB-KW"/>
</dbReference>
<evidence type="ECO:0000313" key="6">
    <source>
        <dbReference type="EMBL" id="MBO8406854.1"/>
    </source>
</evidence>
<keyword evidence="2" id="KW-0949">S-adenosyl-L-methionine</keyword>
<accession>A0A940DE39</accession>
<dbReference type="InterPro" id="IPR058240">
    <property type="entry name" value="rSAM_sf"/>
</dbReference>
<evidence type="ECO:0000256" key="3">
    <source>
        <dbReference type="ARBA" id="ARBA00022723"/>
    </source>
</evidence>
<keyword evidence="5" id="KW-0411">Iron-sulfur</keyword>
<evidence type="ECO:0000256" key="2">
    <source>
        <dbReference type="ARBA" id="ARBA00022691"/>
    </source>
</evidence>
<dbReference type="InterPro" id="IPR013785">
    <property type="entry name" value="Aldolase_TIM"/>
</dbReference>
<reference evidence="6" key="1">
    <citation type="submission" date="2020-10" db="EMBL/GenBank/DDBJ databases">
        <authorList>
            <person name="Gilroy R."/>
        </authorList>
    </citation>
    <scope>NUCLEOTIDE SEQUENCE</scope>
    <source>
        <strain evidence="6">B1-16210</strain>
    </source>
</reference>
<evidence type="ECO:0000256" key="5">
    <source>
        <dbReference type="ARBA" id="ARBA00023014"/>
    </source>
</evidence>
<name>A0A940DE39_9PROT</name>
<comment type="caution">
    <text evidence="6">The sequence shown here is derived from an EMBL/GenBank/DDBJ whole genome shotgun (WGS) entry which is preliminary data.</text>
</comment>
<protein>
    <submittedName>
        <fullName evidence="6">Uncharacterized protein</fullName>
    </submittedName>
</protein>
<proteinExistence type="predicted"/>
<dbReference type="EMBL" id="JADINE010000002">
    <property type="protein sequence ID" value="MBO8406854.1"/>
    <property type="molecule type" value="Genomic_DNA"/>
</dbReference>
<keyword evidence="3" id="KW-0479">Metal-binding</keyword>
<organism evidence="6 7">
    <name type="scientific">Candidatus Enterousia excrementavium</name>
    <dbReference type="NCBI Taxonomy" id="2840789"/>
    <lineage>
        <taxon>Bacteria</taxon>
        <taxon>Pseudomonadati</taxon>
        <taxon>Pseudomonadota</taxon>
        <taxon>Alphaproteobacteria</taxon>
        <taxon>Candidatus Enterousia</taxon>
    </lineage>
</organism>
<evidence type="ECO:0000313" key="7">
    <source>
        <dbReference type="Proteomes" id="UP000721442"/>
    </source>
</evidence>
<dbReference type="GO" id="GO:0046872">
    <property type="term" value="F:metal ion binding"/>
    <property type="evidence" value="ECO:0007669"/>
    <property type="project" value="UniProtKB-KW"/>
</dbReference>
<dbReference type="SFLD" id="SFLDS00029">
    <property type="entry name" value="Radical_SAM"/>
    <property type="match status" value="1"/>
</dbReference>
<dbReference type="Gene3D" id="3.20.20.70">
    <property type="entry name" value="Aldolase class I"/>
    <property type="match status" value="1"/>
</dbReference>